<evidence type="ECO:0000313" key="1">
    <source>
        <dbReference type="EMBL" id="KAK6544699.1"/>
    </source>
</evidence>
<protein>
    <submittedName>
        <fullName evidence="1">Uncharacterized protein</fullName>
    </submittedName>
</protein>
<dbReference type="Proteomes" id="UP001365542">
    <property type="component" value="Unassembled WGS sequence"/>
</dbReference>
<reference evidence="1 2" key="1">
    <citation type="submission" date="2019-10" db="EMBL/GenBank/DDBJ databases">
        <authorList>
            <person name="Palmer J.M."/>
        </authorList>
    </citation>
    <scope>NUCLEOTIDE SEQUENCE [LARGE SCALE GENOMIC DNA]</scope>
    <source>
        <strain evidence="1 2">TWF694</strain>
    </source>
</reference>
<proteinExistence type="predicted"/>
<name>A0AAV9XRV0_9PEZI</name>
<evidence type="ECO:0000313" key="2">
    <source>
        <dbReference type="Proteomes" id="UP001365542"/>
    </source>
</evidence>
<keyword evidence="2" id="KW-1185">Reference proteome</keyword>
<comment type="caution">
    <text evidence="1">The sequence shown here is derived from an EMBL/GenBank/DDBJ whole genome shotgun (WGS) entry which is preliminary data.</text>
</comment>
<dbReference type="AlphaFoldDB" id="A0AAV9XRV0"/>
<organism evidence="1 2">
    <name type="scientific">Orbilia ellipsospora</name>
    <dbReference type="NCBI Taxonomy" id="2528407"/>
    <lineage>
        <taxon>Eukaryota</taxon>
        <taxon>Fungi</taxon>
        <taxon>Dikarya</taxon>
        <taxon>Ascomycota</taxon>
        <taxon>Pezizomycotina</taxon>
        <taxon>Orbiliomycetes</taxon>
        <taxon>Orbiliales</taxon>
        <taxon>Orbiliaceae</taxon>
        <taxon>Orbilia</taxon>
    </lineage>
</organism>
<dbReference type="EMBL" id="JAVHJO010000001">
    <property type="protein sequence ID" value="KAK6544699.1"/>
    <property type="molecule type" value="Genomic_DNA"/>
</dbReference>
<gene>
    <name evidence="1" type="ORF">TWF694_001385</name>
</gene>
<sequence>MTGPISSRTTTYTYPPLTKSWSPPSSCASPTLTVGAGYCEYGYCTAQYDITAPAYGWVNWPEETASKAYSSTNCVPPGWNVADGVYSPATGCPKQYSTAKTGTNDYLSTDLIVLCCSSSYYISSTVTYVDGEYDTLYSCTRVSAMDSGDPFVAVAWGYNTVNNPATPTKSLYYYTESIISTGHLTAALAVTIAHPAVTAVVPTRTQMSSPTATATGTSKRPFSLFNLSFMLSIIVLPTGVVDVQEDTSHHRSLGLRPNLLPDLFRLP</sequence>
<accession>A0AAV9XRV0</accession>